<feature type="region of interest" description="Disordered" evidence="4">
    <location>
        <begin position="231"/>
        <end position="256"/>
    </location>
</feature>
<dbReference type="EMBL" id="CAXAMN010022917">
    <property type="protein sequence ID" value="CAK9073762.1"/>
    <property type="molecule type" value="Genomic_DNA"/>
</dbReference>
<dbReference type="PANTHER" id="PTHR10891">
    <property type="entry name" value="EF-HAND CALCIUM-BINDING DOMAIN CONTAINING PROTEIN"/>
    <property type="match status" value="1"/>
</dbReference>
<keyword evidence="3" id="KW-0106">Calcium</keyword>
<dbReference type="Pfam" id="PF13499">
    <property type="entry name" value="EF-hand_7"/>
    <property type="match status" value="1"/>
</dbReference>
<accession>A0ABP0PE21</accession>
<dbReference type="SMART" id="SM00054">
    <property type="entry name" value="EFh"/>
    <property type="match status" value="4"/>
</dbReference>
<evidence type="ECO:0000256" key="1">
    <source>
        <dbReference type="ARBA" id="ARBA00022723"/>
    </source>
</evidence>
<feature type="domain" description="EF-hand" evidence="5">
    <location>
        <begin position="316"/>
        <end position="343"/>
    </location>
</feature>
<organism evidence="6 7">
    <name type="scientific">Durusdinium trenchii</name>
    <dbReference type="NCBI Taxonomy" id="1381693"/>
    <lineage>
        <taxon>Eukaryota</taxon>
        <taxon>Sar</taxon>
        <taxon>Alveolata</taxon>
        <taxon>Dinophyceae</taxon>
        <taxon>Suessiales</taxon>
        <taxon>Symbiodiniaceae</taxon>
        <taxon>Durusdinium</taxon>
    </lineage>
</organism>
<feature type="compositionally biased region" description="Basic and acidic residues" evidence="4">
    <location>
        <begin position="18"/>
        <end position="34"/>
    </location>
</feature>
<evidence type="ECO:0000256" key="3">
    <source>
        <dbReference type="ARBA" id="ARBA00022837"/>
    </source>
</evidence>
<evidence type="ECO:0000256" key="2">
    <source>
        <dbReference type="ARBA" id="ARBA00022737"/>
    </source>
</evidence>
<dbReference type="InterPro" id="IPR018247">
    <property type="entry name" value="EF_Hand_1_Ca_BS"/>
</dbReference>
<sequence length="386" mass="42977">MSDEMRAKFQEAEAVGRVDSADLRSSRPTTDTKLDGVGPRARAMAKLREMIYCARPKLMTFWQRIDAAGQGVAPLSEWAKAMRACVVADDEFPWEWLQPIMLPMEPIEESGQLPETFHYVSFLTQYENALSKKLADQLHSSAVILMADNVTSKQEAEAAWNLIDRNGDGKLSYQELRPLLRSSALAINNASLEEDRVYSVLVKMDRDRTGFVDKAEFVRAVMRALQFQQSLNQGGSTPGSPVDLMSNEGGSSSSPLSPMHALGLQYGSQLEKRRKRAHDLRKELAQWTESDIANCWAATQAAIRALATTCGCASSVFQVLDGDGDGAIDRQEFQKGLMQLLRGSPLLKAFDRWEPLLWKLVDEDGSGFVSPQELNMAFSVRQFMSI</sequence>
<feature type="domain" description="EF-hand" evidence="5">
    <location>
        <begin position="151"/>
        <end position="186"/>
    </location>
</feature>
<evidence type="ECO:0000256" key="4">
    <source>
        <dbReference type="SAM" id="MobiDB-lite"/>
    </source>
</evidence>
<evidence type="ECO:0000313" key="7">
    <source>
        <dbReference type="Proteomes" id="UP001642484"/>
    </source>
</evidence>
<dbReference type="PROSITE" id="PS00018">
    <property type="entry name" value="EF_HAND_1"/>
    <property type="match status" value="4"/>
</dbReference>
<dbReference type="Gene3D" id="1.10.238.10">
    <property type="entry name" value="EF-hand"/>
    <property type="match status" value="2"/>
</dbReference>
<dbReference type="InterPro" id="IPR039647">
    <property type="entry name" value="EF_hand_pair_protein_CML-like"/>
</dbReference>
<reference evidence="6 7" key="1">
    <citation type="submission" date="2024-02" db="EMBL/GenBank/DDBJ databases">
        <authorList>
            <person name="Chen Y."/>
            <person name="Shah S."/>
            <person name="Dougan E. K."/>
            <person name="Thang M."/>
            <person name="Chan C."/>
        </authorList>
    </citation>
    <scope>NUCLEOTIDE SEQUENCE [LARGE SCALE GENOMIC DNA]</scope>
</reference>
<dbReference type="InterPro" id="IPR002048">
    <property type="entry name" value="EF_hand_dom"/>
</dbReference>
<dbReference type="CDD" id="cd00051">
    <property type="entry name" value="EFh"/>
    <property type="match status" value="2"/>
</dbReference>
<dbReference type="SUPFAM" id="SSF47473">
    <property type="entry name" value="EF-hand"/>
    <property type="match status" value="1"/>
</dbReference>
<feature type="domain" description="EF-hand" evidence="5">
    <location>
        <begin position="357"/>
        <end position="384"/>
    </location>
</feature>
<feature type="domain" description="EF-hand" evidence="5">
    <location>
        <begin position="192"/>
        <end position="227"/>
    </location>
</feature>
<comment type="caution">
    <text evidence="6">The sequence shown here is derived from an EMBL/GenBank/DDBJ whole genome shotgun (WGS) entry which is preliminary data.</text>
</comment>
<dbReference type="Pfam" id="PF13202">
    <property type="entry name" value="EF-hand_5"/>
    <property type="match status" value="2"/>
</dbReference>
<dbReference type="Proteomes" id="UP001642484">
    <property type="component" value="Unassembled WGS sequence"/>
</dbReference>
<feature type="compositionally biased region" description="Low complexity" evidence="4">
    <location>
        <begin position="244"/>
        <end position="256"/>
    </location>
</feature>
<evidence type="ECO:0000259" key="5">
    <source>
        <dbReference type="PROSITE" id="PS50222"/>
    </source>
</evidence>
<proteinExistence type="predicted"/>
<keyword evidence="7" id="KW-1185">Reference proteome</keyword>
<dbReference type="PROSITE" id="PS50222">
    <property type="entry name" value="EF_HAND_2"/>
    <property type="match status" value="4"/>
</dbReference>
<protein>
    <recommendedName>
        <fullName evidence="5">EF-hand domain-containing protein</fullName>
    </recommendedName>
</protein>
<keyword evidence="1" id="KW-0479">Metal-binding</keyword>
<keyword evidence="2" id="KW-0677">Repeat</keyword>
<dbReference type="InterPro" id="IPR011992">
    <property type="entry name" value="EF-hand-dom_pair"/>
</dbReference>
<evidence type="ECO:0000313" key="6">
    <source>
        <dbReference type="EMBL" id="CAK9073762.1"/>
    </source>
</evidence>
<name>A0ABP0PE21_9DINO</name>
<gene>
    <name evidence="6" type="ORF">CCMP2556_LOCUS36337</name>
</gene>
<feature type="region of interest" description="Disordered" evidence="4">
    <location>
        <begin position="18"/>
        <end position="37"/>
    </location>
</feature>